<dbReference type="Pfam" id="PF14322">
    <property type="entry name" value="SusD-like_3"/>
    <property type="match status" value="1"/>
</dbReference>
<evidence type="ECO:0000256" key="5">
    <source>
        <dbReference type="ARBA" id="ARBA00023237"/>
    </source>
</evidence>
<dbReference type="Pfam" id="PF07980">
    <property type="entry name" value="SusD_RagB"/>
    <property type="match status" value="1"/>
</dbReference>
<evidence type="ECO:0000313" key="10">
    <source>
        <dbReference type="Proteomes" id="UP000676386"/>
    </source>
</evidence>
<dbReference type="InterPro" id="IPR012944">
    <property type="entry name" value="SusD_RagB_dom"/>
</dbReference>
<comment type="subcellular location">
    <subcellularLocation>
        <location evidence="1">Cell outer membrane</location>
    </subcellularLocation>
</comment>
<organism evidence="9 10">
    <name type="scientific">Chitinophaga hostae</name>
    <dbReference type="NCBI Taxonomy" id="2831022"/>
    <lineage>
        <taxon>Bacteria</taxon>
        <taxon>Pseudomonadati</taxon>
        <taxon>Bacteroidota</taxon>
        <taxon>Chitinophagia</taxon>
        <taxon>Chitinophagales</taxon>
        <taxon>Chitinophagaceae</taxon>
        <taxon>Chitinophaga</taxon>
    </lineage>
</organism>
<dbReference type="InterPro" id="IPR011990">
    <property type="entry name" value="TPR-like_helical_dom_sf"/>
</dbReference>
<sequence>MKKYYSILAIALSALLLPACGKYTDIKTAGAITPSDYTSFRYLMNNNEVLERGMDAPDITSDDITLPDAVIQQNTGTDNMRQYMWNADFYDVTTADPDWKNLYAAIYNCNLVTDQVMNSSGGTITLKKQVLAEAKVHRAYNYFTLVNMYARQYDKTSSATEPGVPLLLKADVAVTAKRATVAEVYNSILDDLHTATADLPLHNTYNIYPSKAAAYALLARVSLQMGDYANAGSYADSTLLIQNGLLNLPAVTVYPQRIDDPEIILSKASPNSHAYYAYQVLSNDLLALYQPDDYRYSYLTQTLSLSGVNYRIYAKEIVSGNNRNIGLAVPEVMLIKAESLARAGQANAAMGMINTLRAKRFTAAAYTPLTAAGATDALVKVLEERRRELCCRCIRWFDQKRLFTDARFAKSITRTNVATGETFTLSPGGNRYMFPVPAYNIQLNPALEQNPR</sequence>
<keyword evidence="4" id="KW-0472">Membrane</keyword>
<dbReference type="SUPFAM" id="SSF48452">
    <property type="entry name" value="TPR-like"/>
    <property type="match status" value="1"/>
</dbReference>
<dbReference type="Gene3D" id="1.25.40.390">
    <property type="match status" value="1"/>
</dbReference>
<proteinExistence type="inferred from homology"/>
<dbReference type="EMBL" id="JAGTXB010000017">
    <property type="protein sequence ID" value="MBS0030728.1"/>
    <property type="molecule type" value="Genomic_DNA"/>
</dbReference>
<dbReference type="InterPro" id="IPR033985">
    <property type="entry name" value="SusD-like_N"/>
</dbReference>
<reference evidence="9 10" key="1">
    <citation type="submission" date="2021-04" db="EMBL/GenBank/DDBJ databases">
        <title>Chitinophaga sp. nov., isolated from the rhizosphere soil.</title>
        <authorList>
            <person name="He S."/>
        </authorList>
    </citation>
    <scope>NUCLEOTIDE SEQUENCE [LARGE SCALE GENOMIC DNA]</scope>
    <source>
        <strain evidence="9 10">2R12</strain>
    </source>
</reference>
<evidence type="ECO:0000259" key="7">
    <source>
        <dbReference type="Pfam" id="PF07980"/>
    </source>
</evidence>
<keyword evidence="5" id="KW-0998">Cell outer membrane</keyword>
<protein>
    <submittedName>
        <fullName evidence="9">RagB/SusD family nutrient uptake outer membrane protein</fullName>
    </submittedName>
</protein>
<evidence type="ECO:0000256" key="3">
    <source>
        <dbReference type="ARBA" id="ARBA00022729"/>
    </source>
</evidence>
<evidence type="ECO:0000313" key="9">
    <source>
        <dbReference type="EMBL" id="MBS0030728.1"/>
    </source>
</evidence>
<evidence type="ECO:0000256" key="6">
    <source>
        <dbReference type="SAM" id="SignalP"/>
    </source>
</evidence>
<dbReference type="RefSeq" id="WP_211975867.1">
    <property type="nucleotide sequence ID" value="NZ_CBFHAM010000035.1"/>
</dbReference>
<evidence type="ECO:0000256" key="2">
    <source>
        <dbReference type="ARBA" id="ARBA00006275"/>
    </source>
</evidence>
<comment type="caution">
    <text evidence="9">The sequence shown here is derived from an EMBL/GenBank/DDBJ whole genome shotgun (WGS) entry which is preliminary data.</text>
</comment>
<feature type="chain" id="PRO_5045324179" evidence="6">
    <location>
        <begin position="22"/>
        <end position="452"/>
    </location>
</feature>
<comment type="similarity">
    <text evidence="2">Belongs to the SusD family.</text>
</comment>
<accession>A0ABS5J678</accession>
<feature type="domain" description="RagB/SusD" evidence="7">
    <location>
        <begin position="331"/>
        <end position="451"/>
    </location>
</feature>
<evidence type="ECO:0000256" key="1">
    <source>
        <dbReference type="ARBA" id="ARBA00004442"/>
    </source>
</evidence>
<dbReference type="Proteomes" id="UP000676386">
    <property type="component" value="Unassembled WGS sequence"/>
</dbReference>
<evidence type="ECO:0000259" key="8">
    <source>
        <dbReference type="Pfam" id="PF14322"/>
    </source>
</evidence>
<name>A0ABS5J678_9BACT</name>
<keyword evidence="10" id="KW-1185">Reference proteome</keyword>
<evidence type="ECO:0000256" key="4">
    <source>
        <dbReference type="ARBA" id="ARBA00023136"/>
    </source>
</evidence>
<feature type="signal peptide" evidence="6">
    <location>
        <begin position="1"/>
        <end position="21"/>
    </location>
</feature>
<keyword evidence="3 6" id="KW-0732">Signal</keyword>
<feature type="domain" description="SusD-like N-terminal" evidence="8">
    <location>
        <begin position="73"/>
        <end position="223"/>
    </location>
</feature>
<gene>
    <name evidence="9" type="ORF">KE626_25605</name>
</gene>